<proteinExistence type="predicted"/>
<dbReference type="SMART" id="SM00060">
    <property type="entry name" value="FN3"/>
    <property type="match status" value="2"/>
</dbReference>
<dbReference type="Pfam" id="PF00395">
    <property type="entry name" value="SLH"/>
    <property type="match status" value="3"/>
</dbReference>
<dbReference type="RefSeq" id="WP_150456956.1">
    <property type="nucleotide sequence ID" value="NZ_VYKK01000004.1"/>
</dbReference>
<dbReference type="EMBL" id="VYKK01000004">
    <property type="protein sequence ID" value="KAA9007667.1"/>
    <property type="molecule type" value="Genomic_DNA"/>
</dbReference>
<dbReference type="Pfam" id="PF13290">
    <property type="entry name" value="CHB_HEX_C_1"/>
    <property type="match status" value="1"/>
</dbReference>
<feature type="domain" description="SLH" evidence="2">
    <location>
        <begin position="1142"/>
        <end position="1199"/>
    </location>
</feature>
<evidence type="ECO:0008006" key="5">
    <source>
        <dbReference type="Google" id="ProtNLM"/>
    </source>
</evidence>
<reference evidence="3 4" key="1">
    <citation type="submission" date="2019-09" db="EMBL/GenBank/DDBJ databases">
        <title>Bacillus ochoae sp. nov., Paenibacillus whitsoniae sp. nov., Paenibacillus spiritus sp. nov. Isolated from the Mars Exploration Rover during spacecraft assembly.</title>
        <authorList>
            <person name="Seuylemezian A."/>
            <person name="Vaishampayan P."/>
        </authorList>
    </citation>
    <scope>NUCLEOTIDE SEQUENCE [LARGE SCALE GENOMIC DNA]</scope>
    <source>
        <strain evidence="3 4">MER_111</strain>
    </source>
</reference>
<gene>
    <name evidence="3" type="ORF">F4V43_04070</name>
</gene>
<name>A0A5J5GHU3_9BACL</name>
<accession>A0A5J5GHU3</accession>
<feature type="domain" description="SLH" evidence="2">
    <location>
        <begin position="1200"/>
        <end position="1263"/>
    </location>
</feature>
<dbReference type="InterPro" id="IPR001119">
    <property type="entry name" value="SLH_dom"/>
</dbReference>
<dbReference type="Proteomes" id="UP000367750">
    <property type="component" value="Unassembled WGS sequence"/>
</dbReference>
<dbReference type="InterPro" id="IPR036116">
    <property type="entry name" value="FN3_sf"/>
</dbReference>
<dbReference type="InterPro" id="IPR059177">
    <property type="entry name" value="GH29D-like_dom"/>
</dbReference>
<evidence type="ECO:0000259" key="2">
    <source>
        <dbReference type="PROSITE" id="PS51272"/>
    </source>
</evidence>
<dbReference type="SUPFAM" id="SSF89372">
    <property type="entry name" value="Fucose-specific lectin"/>
    <property type="match status" value="1"/>
</dbReference>
<dbReference type="PANTHER" id="PTHR43308">
    <property type="entry name" value="OUTER MEMBRANE PROTEIN ALPHA-RELATED"/>
    <property type="match status" value="1"/>
</dbReference>
<dbReference type="Gene3D" id="2.60.40.1120">
    <property type="entry name" value="Carboxypeptidase-like, regulatory domain"/>
    <property type="match status" value="1"/>
</dbReference>
<dbReference type="InterPro" id="IPR013783">
    <property type="entry name" value="Ig-like_fold"/>
</dbReference>
<dbReference type="Gene3D" id="2.60.40.10">
    <property type="entry name" value="Immunoglobulins"/>
    <property type="match status" value="2"/>
</dbReference>
<organism evidence="3 4">
    <name type="scientific">Paenibacillus spiritus</name>
    <dbReference type="NCBI Taxonomy" id="2496557"/>
    <lineage>
        <taxon>Bacteria</taxon>
        <taxon>Bacillati</taxon>
        <taxon>Bacillota</taxon>
        <taxon>Bacilli</taxon>
        <taxon>Bacillales</taxon>
        <taxon>Paenibacillaceae</taxon>
        <taxon>Paenibacillus</taxon>
    </lineage>
</organism>
<dbReference type="PROSITE" id="PS50853">
    <property type="entry name" value="FN3"/>
    <property type="match status" value="1"/>
</dbReference>
<sequence length="1302" mass="138451">MIIPKGFRQVLKRALTVLTVISLVVPFYQGSSASAGALPLYDTMGDHSTVTSATYDELAPGTYYATPFQVGNAYAEISNVYLKLRYEEQGSYTSAESSVAIYSDDNGRPGTVLMNAEGTSTLADNKNVSPYETSYRNEFFGFPQPGAKLYPNHKYWIVYGNSDDNADNLSRLVVERNAGQTAPHQYGSSAGIKEDTLTTLTVSGAGTQIGALNFSGAAEIQDQIVPVMMVGWESKPVTDLSVSDTTESKADLSFTQKPGATELWVEQSQDNINWTRSRLNMDIPLHQYSSYATVTGLVPGKHYYFRLNIKDGRSGGLSNVAEATMPDFGWRIVGKEGITDYQIKSPSIAVDKQGTPYIAFVNSAMTGKVTVMKFNGTAWEEVGDPVADNLGNAYVSLALDSTGTPYVAYRDNDNDSRATVKKWENGQWVLVGNPGFTSGQANQITLKLDRSDRPYLAYQDYDYSRAGARSGAVTVMTFADGSWTVTGDPQFSEGGSTVESLAFDLAPDGTPYAAYTSETDNKYLPYLAVYKDNRWETIGGAPADATGVGYESKVALAVNPVSGTPFIAFKDQASGSAIVVKEWKDGAWNPVGAGTATPWEANELTLGFDPAGTPYLAYTEMQEGAAPLNVRKWTGTVWEQVGAENFSAGRIYLPGLAFDPEGRPYAAYIDRGNSDSITVKVFPKPISDLKAAETAEGYKLTFSPATGATSVAVEYSADGVNWQTATLALPVDAASVSAVVTGLPAGTAYQFRLAVWGGAKEGLSNTAETRLIQTVQPVSALPGSGQVTAGTTVALSTATEGATIYYTLDGSVPTTSSPAYTGPITVSENVTIKAYAVKDGMIASEVKEWTYTVEASSPVSTPVATAAATVPNSQITLKVVDGSGQALQTPLTQTIGSSLPLTGQLLNAGGQSLGSVTIKPGGQVSMPNVPAGTYKLPLQVVAPNGQKLAGTVAKVTVDAAGNVSISAELIDPYGIITDSVTGKPVDGVKVTLHWSDTALNRAKGRTVDALVELPELPDFAPNRNLDPQTSVKGGQYGWMVYPEGDYYILAEKDGYEVYDSRKDTRSEQQGEDSYIKDGIIHVGQSIVEHSFKINPAKTGSGTHTAYIKGYPDGSFKPENGISRAELAAILGRTMTKNAPVKAAASFKDVAAKHWAAKDIAAARAQGWMTGYAGGAFKPEGKVTRAELAQTLANIYGWKAAGSASFADAQGHWAGKAIAALAEQGLINGYGDGTFRPDQAVTRTEAVKIFNRLLKRSTGDKVGVTPVWSDVKESHGAYTDIMEASVGHGYNAYATGTEEWTNR</sequence>
<dbReference type="SUPFAM" id="SSF49265">
    <property type="entry name" value="Fibronectin type III"/>
    <property type="match status" value="1"/>
</dbReference>
<evidence type="ECO:0000313" key="3">
    <source>
        <dbReference type="EMBL" id="KAA9007667.1"/>
    </source>
</evidence>
<dbReference type="OrthoDB" id="283370at2"/>
<comment type="caution">
    <text evidence="3">The sequence shown here is derived from an EMBL/GenBank/DDBJ whole genome shotgun (WGS) entry which is preliminary data.</text>
</comment>
<keyword evidence="4" id="KW-1185">Reference proteome</keyword>
<dbReference type="PROSITE" id="PS51272">
    <property type="entry name" value="SLH"/>
    <property type="match status" value="2"/>
</dbReference>
<feature type="domain" description="Fibronectin type-III" evidence="1">
    <location>
        <begin position="682"/>
        <end position="777"/>
    </location>
</feature>
<protein>
    <recommendedName>
        <fullName evidence="5">S-layer homology domain-containing protein</fullName>
    </recommendedName>
</protein>
<dbReference type="InterPro" id="IPR051465">
    <property type="entry name" value="Cell_Envelope_Struct_Comp"/>
</dbReference>
<evidence type="ECO:0000259" key="1">
    <source>
        <dbReference type="PROSITE" id="PS50853"/>
    </source>
</evidence>
<evidence type="ECO:0000313" key="4">
    <source>
        <dbReference type="Proteomes" id="UP000367750"/>
    </source>
</evidence>
<dbReference type="InterPro" id="IPR003961">
    <property type="entry name" value="FN3_dom"/>
</dbReference>